<name>A0A2V3PSN5_9BACT</name>
<gene>
    <name evidence="1" type="ORF">CLV62_10750</name>
</gene>
<dbReference type="AlphaFoldDB" id="A0A2V3PSN5"/>
<dbReference type="InterPro" id="IPR011051">
    <property type="entry name" value="RmlC_Cupin_sf"/>
</dbReference>
<dbReference type="EMBL" id="QICL01000007">
    <property type="protein sequence ID" value="PXV65458.1"/>
    <property type="molecule type" value="Genomic_DNA"/>
</dbReference>
<dbReference type="Gene3D" id="2.60.120.10">
    <property type="entry name" value="Jelly Rolls"/>
    <property type="match status" value="1"/>
</dbReference>
<dbReference type="InterPro" id="IPR014710">
    <property type="entry name" value="RmlC-like_jellyroll"/>
</dbReference>
<dbReference type="Proteomes" id="UP000247973">
    <property type="component" value="Unassembled WGS sequence"/>
</dbReference>
<keyword evidence="2" id="KW-1185">Reference proteome</keyword>
<accession>A0A2V3PSN5</accession>
<organism evidence="1 2">
    <name type="scientific">Dysgonomonas alginatilytica</name>
    <dbReference type="NCBI Taxonomy" id="1605892"/>
    <lineage>
        <taxon>Bacteria</taxon>
        <taxon>Pseudomonadati</taxon>
        <taxon>Bacteroidota</taxon>
        <taxon>Bacteroidia</taxon>
        <taxon>Bacteroidales</taxon>
        <taxon>Dysgonomonadaceae</taxon>
        <taxon>Dysgonomonas</taxon>
    </lineage>
</organism>
<dbReference type="RefSeq" id="WP_110310187.1">
    <property type="nucleotide sequence ID" value="NZ_QICL01000007.1"/>
</dbReference>
<proteinExistence type="predicted"/>
<dbReference type="OrthoDB" id="997205at2"/>
<evidence type="ECO:0008006" key="3">
    <source>
        <dbReference type="Google" id="ProtNLM"/>
    </source>
</evidence>
<evidence type="ECO:0000313" key="1">
    <source>
        <dbReference type="EMBL" id="PXV65458.1"/>
    </source>
</evidence>
<dbReference type="SUPFAM" id="SSF51182">
    <property type="entry name" value="RmlC-like cupins"/>
    <property type="match status" value="1"/>
</dbReference>
<sequence length="98" mass="10767">MTIKQILKDLESAKRPVAKVLQSGTNFKVIAIGFTKNMILDDHKTDIPAKLVVLEGKVVYKEGDKMVMLSQYEETPIPAGIIHSVTALEDSICLVIKG</sequence>
<comment type="caution">
    <text evidence="1">The sequence shown here is derived from an EMBL/GenBank/DDBJ whole genome shotgun (WGS) entry which is preliminary data.</text>
</comment>
<protein>
    <recommendedName>
        <fullName evidence="3">Cupin</fullName>
    </recommendedName>
</protein>
<evidence type="ECO:0000313" key="2">
    <source>
        <dbReference type="Proteomes" id="UP000247973"/>
    </source>
</evidence>
<reference evidence="1 2" key="1">
    <citation type="submission" date="2018-03" db="EMBL/GenBank/DDBJ databases">
        <title>Genomic Encyclopedia of Archaeal and Bacterial Type Strains, Phase II (KMG-II): from individual species to whole genera.</title>
        <authorList>
            <person name="Goeker M."/>
        </authorList>
    </citation>
    <scope>NUCLEOTIDE SEQUENCE [LARGE SCALE GENOMIC DNA]</scope>
    <source>
        <strain evidence="1 2">DSM 100214</strain>
    </source>
</reference>